<evidence type="ECO:0000313" key="3">
    <source>
        <dbReference type="Proteomes" id="UP000176974"/>
    </source>
</evidence>
<dbReference type="EMBL" id="MHMY01000018">
    <property type="protein sequence ID" value="OGZ35133.1"/>
    <property type="molecule type" value="Genomic_DNA"/>
</dbReference>
<feature type="transmembrane region" description="Helical" evidence="1">
    <location>
        <begin position="15"/>
        <end position="34"/>
    </location>
</feature>
<evidence type="ECO:0008006" key="4">
    <source>
        <dbReference type="Google" id="ProtNLM"/>
    </source>
</evidence>
<gene>
    <name evidence="2" type="ORF">A2815_02215</name>
</gene>
<reference evidence="2 3" key="1">
    <citation type="journal article" date="2016" name="Nat. Commun.">
        <title>Thousands of microbial genomes shed light on interconnected biogeochemical processes in an aquifer system.</title>
        <authorList>
            <person name="Anantharaman K."/>
            <person name="Brown C.T."/>
            <person name="Hug L.A."/>
            <person name="Sharon I."/>
            <person name="Castelle C.J."/>
            <person name="Probst A.J."/>
            <person name="Thomas B.C."/>
            <person name="Singh A."/>
            <person name="Wilkins M.J."/>
            <person name="Karaoz U."/>
            <person name="Brodie E.L."/>
            <person name="Williams K.H."/>
            <person name="Hubbard S.S."/>
            <person name="Banfield J.F."/>
        </authorList>
    </citation>
    <scope>NUCLEOTIDE SEQUENCE [LARGE SCALE GENOMIC DNA]</scope>
</reference>
<evidence type="ECO:0000313" key="2">
    <source>
        <dbReference type="EMBL" id="OGZ35133.1"/>
    </source>
</evidence>
<dbReference type="AlphaFoldDB" id="A0A1G2FAV7"/>
<comment type="caution">
    <text evidence="2">The sequence shown here is derived from an EMBL/GenBank/DDBJ whole genome shotgun (WGS) entry which is preliminary data.</text>
</comment>
<keyword evidence="1" id="KW-0812">Transmembrane</keyword>
<accession>A0A1G2FAV7</accession>
<protein>
    <recommendedName>
        <fullName evidence="4">Type II secretion system protein J</fullName>
    </recommendedName>
</protein>
<sequence>MKSKFFSKGFTLLETIIYAVIFALISILVINMILMMTKSFSAFRVTRNINNSSEVAMERLVREIRWADDINAAESVFDSHPGKLVLNTIDPVTDLATTIEFFVSNGALMVREGISDAQPLISSKTEVTNFVFRQIIGSSVSKAVKVELELQSGQGDFQKKEKFYNSAILRRSY</sequence>
<dbReference type="Proteomes" id="UP000176974">
    <property type="component" value="Unassembled WGS sequence"/>
</dbReference>
<evidence type="ECO:0000256" key="1">
    <source>
        <dbReference type="SAM" id="Phobius"/>
    </source>
</evidence>
<name>A0A1G2FAV7_9BACT</name>
<keyword evidence="1" id="KW-1133">Transmembrane helix</keyword>
<organism evidence="2 3">
    <name type="scientific">Candidatus Portnoybacteria bacterium RIFCSPHIGHO2_01_FULL_40_12b</name>
    <dbReference type="NCBI Taxonomy" id="1801994"/>
    <lineage>
        <taxon>Bacteria</taxon>
        <taxon>Candidatus Portnoyibacteriota</taxon>
    </lineage>
</organism>
<proteinExistence type="predicted"/>
<keyword evidence="1" id="KW-0472">Membrane</keyword>